<protein>
    <submittedName>
        <fullName evidence="9">Type II secretion system F family protein</fullName>
    </submittedName>
</protein>
<feature type="transmembrane region" description="Helical" evidence="7">
    <location>
        <begin position="157"/>
        <end position="180"/>
    </location>
</feature>
<evidence type="ECO:0000256" key="3">
    <source>
        <dbReference type="ARBA" id="ARBA00022475"/>
    </source>
</evidence>
<evidence type="ECO:0000259" key="8">
    <source>
        <dbReference type="Pfam" id="PF00482"/>
    </source>
</evidence>
<evidence type="ECO:0000256" key="4">
    <source>
        <dbReference type="ARBA" id="ARBA00022692"/>
    </source>
</evidence>
<keyword evidence="6 7" id="KW-0472">Membrane</keyword>
<evidence type="ECO:0000256" key="2">
    <source>
        <dbReference type="ARBA" id="ARBA00005745"/>
    </source>
</evidence>
<comment type="subcellular location">
    <subcellularLocation>
        <location evidence="1">Cell membrane</location>
        <topology evidence="1">Multi-pass membrane protein</topology>
    </subcellularLocation>
</comment>
<dbReference type="InterPro" id="IPR018076">
    <property type="entry name" value="T2SS_GspF_dom"/>
</dbReference>
<proteinExistence type="inferred from homology"/>
<reference evidence="9 10" key="1">
    <citation type="submission" date="2024-04" db="EMBL/GenBank/DDBJ databases">
        <title>Dissimilatory iodate-reducing microorganisms contribute to the enrichment of iodine in groundwater.</title>
        <authorList>
            <person name="Jiang Z."/>
        </authorList>
    </citation>
    <scope>NUCLEOTIDE SEQUENCE [LARGE SCALE GENOMIC DNA]</scope>
    <source>
        <strain evidence="9 10">NCP973</strain>
    </source>
</reference>
<evidence type="ECO:0000256" key="7">
    <source>
        <dbReference type="SAM" id="Phobius"/>
    </source>
</evidence>
<dbReference type="RefSeq" id="WP_341743612.1">
    <property type="nucleotide sequence ID" value="NZ_CP151406.1"/>
</dbReference>
<dbReference type="Pfam" id="PF00482">
    <property type="entry name" value="T2SSF"/>
    <property type="match status" value="2"/>
</dbReference>
<dbReference type="InterPro" id="IPR042094">
    <property type="entry name" value="T2SS_GspF_sf"/>
</dbReference>
<evidence type="ECO:0000256" key="5">
    <source>
        <dbReference type="ARBA" id="ARBA00022989"/>
    </source>
</evidence>
<dbReference type="Gene3D" id="1.20.81.30">
    <property type="entry name" value="Type II secretion system (T2SS), domain F"/>
    <property type="match status" value="2"/>
</dbReference>
<dbReference type="EMBL" id="CP151406">
    <property type="protein sequence ID" value="WZJ21289.1"/>
    <property type="molecule type" value="Genomic_DNA"/>
</dbReference>
<dbReference type="InterPro" id="IPR003004">
    <property type="entry name" value="GspF/PilC"/>
</dbReference>
<evidence type="ECO:0000256" key="1">
    <source>
        <dbReference type="ARBA" id="ARBA00004651"/>
    </source>
</evidence>
<name>A0ABZ2XF84_9RHOO</name>
<dbReference type="Proteomes" id="UP001479520">
    <property type="component" value="Chromosome"/>
</dbReference>
<accession>A0ABZ2XF84</accession>
<gene>
    <name evidence="9" type="ORF">AADV58_15260</name>
</gene>
<sequence>MHFRYLALDRRQQRVSGEREACSRTHLEAELLQLGLELINAKPRHLRRPARMSRAELADFCLQVEQLLAAGIPLTEALHDLGASAEGTRLPALCRRLGERLVAGQSLSQALAEEKLPPDCVGIIHAGEYSGRLADSLRRLGNSLQQSEAQARATKKLLLQPLLAGLMVLAAGLFLMFYLVPQIRNFLTDSSQSLPLASTLLFATADFLQHHWPWLGLPPVVLLVSASGLRRHPALAPEIDRLSLLIPLIGQIRRRLLTARLAELLALLYSSGIPLLEALRSIPAAIDNRFAGNIVGQIADDVEQGSALAEAFSRHDFFPPLLIRILHAGERSGTLEQALEHIVRRCEREAGDAMATLQSLTGPALTLLIGLLLGWIMLATIQPLYGMIDGGIP</sequence>
<evidence type="ECO:0000313" key="9">
    <source>
        <dbReference type="EMBL" id="WZJ21289.1"/>
    </source>
</evidence>
<feature type="transmembrane region" description="Helical" evidence="7">
    <location>
        <begin position="364"/>
        <end position="385"/>
    </location>
</feature>
<dbReference type="PANTHER" id="PTHR30012:SF0">
    <property type="entry name" value="TYPE II SECRETION SYSTEM PROTEIN F-RELATED"/>
    <property type="match status" value="1"/>
</dbReference>
<feature type="domain" description="Type II secretion system protein GspF" evidence="8">
    <location>
        <begin position="60"/>
        <end position="181"/>
    </location>
</feature>
<organism evidence="9 10">
    <name type="scientific">Azonexus hydrophilus</name>
    <dbReference type="NCBI Taxonomy" id="418702"/>
    <lineage>
        <taxon>Bacteria</taxon>
        <taxon>Pseudomonadati</taxon>
        <taxon>Pseudomonadota</taxon>
        <taxon>Betaproteobacteria</taxon>
        <taxon>Rhodocyclales</taxon>
        <taxon>Azonexaceae</taxon>
        <taxon>Azonexus</taxon>
    </lineage>
</organism>
<dbReference type="PANTHER" id="PTHR30012">
    <property type="entry name" value="GENERAL SECRETION PATHWAY PROTEIN"/>
    <property type="match status" value="1"/>
</dbReference>
<keyword evidence="10" id="KW-1185">Reference proteome</keyword>
<keyword evidence="5 7" id="KW-1133">Transmembrane helix</keyword>
<comment type="similarity">
    <text evidence="2">Belongs to the GSP F family.</text>
</comment>
<feature type="domain" description="Type II secretion system protein GspF" evidence="8">
    <location>
        <begin position="262"/>
        <end position="381"/>
    </location>
</feature>
<evidence type="ECO:0000256" key="6">
    <source>
        <dbReference type="ARBA" id="ARBA00023136"/>
    </source>
</evidence>
<evidence type="ECO:0000313" key="10">
    <source>
        <dbReference type="Proteomes" id="UP001479520"/>
    </source>
</evidence>
<keyword evidence="4 7" id="KW-0812">Transmembrane</keyword>
<keyword evidence="3" id="KW-1003">Cell membrane</keyword>